<accession>A0A8J7V0Z5</accession>
<gene>
    <name evidence="4" type="ORF">KAJ83_02160</name>
</gene>
<dbReference type="AlphaFoldDB" id="A0A8J7V0Z5"/>
<feature type="region of interest" description="Disordered" evidence="2">
    <location>
        <begin position="151"/>
        <end position="183"/>
    </location>
</feature>
<organism evidence="4 5">
    <name type="scientific">Marivibrio halodurans</name>
    <dbReference type="NCBI Taxonomy" id="2039722"/>
    <lineage>
        <taxon>Bacteria</taxon>
        <taxon>Pseudomonadati</taxon>
        <taxon>Pseudomonadota</taxon>
        <taxon>Alphaproteobacteria</taxon>
        <taxon>Rhodospirillales</taxon>
        <taxon>Rhodospirillaceae</taxon>
        <taxon>Marivibrio</taxon>
    </lineage>
</organism>
<dbReference type="EMBL" id="JAGMWN010000001">
    <property type="protein sequence ID" value="MBP5855795.1"/>
    <property type="molecule type" value="Genomic_DNA"/>
</dbReference>
<dbReference type="InterPro" id="IPR006027">
    <property type="entry name" value="NusB_RsmB_TIM44"/>
</dbReference>
<evidence type="ECO:0000259" key="3">
    <source>
        <dbReference type="Pfam" id="PF01029"/>
    </source>
</evidence>
<dbReference type="GO" id="GO:0006355">
    <property type="term" value="P:regulation of DNA-templated transcription"/>
    <property type="evidence" value="ECO:0007669"/>
    <property type="project" value="InterPro"/>
</dbReference>
<keyword evidence="1" id="KW-0694">RNA-binding</keyword>
<protein>
    <submittedName>
        <fullName evidence="4">Transcription antitermination factor NusB</fullName>
    </submittedName>
</protein>
<feature type="compositionally biased region" description="Polar residues" evidence="2">
    <location>
        <begin position="172"/>
        <end position="183"/>
    </location>
</feature>
<dbReference type="GO" id="GO:0003723">
    <property type="term" value="F:RNA binding"/>
    <property type="evidence" value="ECO:0007669"/>
    <property type="project" value="UniProtKB-KW"/>
</dbReference>
<sequence>MGEKTISRSGRKLAARLAAVQALYDMEMSQHGPTDVIAAFTARGKTAELEGEALPADPQLFTDIVRGVLAETKAIDTMIAEAGRTKRAASRYEALMRAILRAGAFELWRNESADPPLVISNYLTVTDSFYDRTEIGLVNAVLDSLAKTLRPAGGQGGTAEQAAEVDPLETPIGQSGTDDPTRE</sequence>
<evidence type="ECO:0000313" key="5">
    <source>
        <dbReference type="Proteomes" id="UP000672602"/>
    </source>
</evidence>
<evidence type="ECO:0000256" key="2">
    <source>
        <dbReference type="SAM" id="MobiDB-lite"/>
    </source>
</evidence>
<proteinExistence type="predicted"/>
<comment type="caution">
    <text evidence="4">The sequence shown here is derived from an EMBL/GenBank/DDBJ whole genome shotgun (WGS) entry which is preliminary data.</text>
</comment>
<keyword evidence="5" id="KW-1185">Reference proteome</keyword>
<evidence type="ECO:0000313" key="4">
    <source>
        <dbReference type="EMBL" id="MBP5855795.1"/>
    </source>
</evidence>
<reference evidence="4" key="1">
    <citation type="submission" date="2021-04" db="EMBL/GenBank/DDBJ databases">
        <authorList>
            <person name="Zhang D.-C."/>
        </authorList>
    </citation>
    <scope>NUCLEOTIDE SEQUENCE</scope>
    <source>
        <strain evidence="4">CGMCC 1.15697</strain>
    </source>
</reference>
<dbReference type="Proteomes" id="UP000672602">
    <property type="component" value="Unassembled WGS sequence"/>
</dbReference>
<dbReference type="Gene3D" id="1.10.940.10">
    <property type="entry name" value="NusB-like"/>
    <property type="match status" value="1"/>
</dbReference>
<dbReference type="InterPro" id="IPR035926">
    <property type="entry name" value="NusB-like_sf"/>
</dbReference>
<dbReference type="Pfam" id="PF01029">
    <property type="entry name" value="NusB"/>
    <property type="match status" value="1"/>
</dbReference>
<dbReference type="RefSeq" id="WP_210680368.1">
    <property type="nucleotide sequence ID" value="NZ_JAGMWN010000001.1"/>
</dbReference>
<evidence type="ECO:0000256" key="1">
    <source>
        <dbReference type="ARBA" id="ARBA00022884"/>
    </source>
</evidence>
<feature type="domain" description="NusB/RsmB/TIM44" evidence="3">
    <location>
        <begin position="14"/>
        <end position="147"/>
    </location>
</feature>
<dbReference type="SUPFAM" id="SSF48013">
    <property type="entry name" value="NusB-like"/>
    <property type="match status" value="1"/>
</dbReference>
<name>A0A8J7V0Z5_9PROT</name>